<dbReference type="InterPro" id="IPR026000">
    <property type="entry name" value="Apc5_dom"/>
</dbReference>
<name>A0A9E8NHM7_9BACT</name>
<dbReference type="Proteomes" id="UP001164653">
    <property type="component" value="Chromosome"/>
</dbReference>
<dbReference type="Gene3D" id="1.25.40.10">
    <property type="entry name" value="Tetratricopeptide repeat domain"/>
    <property type="match status" value="2"/>
</dbReference>
<feature type="coiled-coil region" evidence="2">
    <location>
        <begin position="415"/>
        <end position="442"/>
    </location>
</feature>
<dbReference type="SMART" id="SM00421">
    <property type="entry name" value="HTH_LUXR"/>
    <property type="match status" value="1"/>
</dbReference>
<evidence type="ECO:0000313" key="5">
    <source>
        <dbReference type="EMBL" id="WAC14214.1"/>
    </source>
</evidence>
<dbReference type="KEGG" id="dpf:ON006_09690"/>
<dbReference type="SMART" id="SM00028">
    <property type="entry name" value="TPR"/>
    <property type="match status" value="6"/>
</dbReference>
<dbReference type="InterPro" id="IPR011990">
    <property type="entry name" value="TPR-like_helical_dom_sf"/>
</dbReference>
<dbReference type="SUPFAM" id="SSF46894">
    <property type="entry name" value="C-terminal effector domain of the bipartite response regulators"/>
    <property type="match status" value="1"/>
</dbReference>
<dbReference type="InterPro" id="IPR019734">
    <property type="entry name" value="TPR_rpt"/>
</dbReference>
<dbReference type="EMBL" id="CP112998">
    <property type="protein sequence ID" value="WAC14214.1"/>
    <property type="molecule type" value="Genomic_DNA"/>
</dbReference>
<dbReference type="AlphaFoldDB" id="A0A9E8NHM7"/>
<keyword evidence="3" id="KW-0472">Membrane</keyword>
<dbReference type="Gene3D" id="1.10.10.10">
    <property type="entry name" value="Winged helix-like DNA-binding domain superfamily/Winged helix DNA-binding domain"/>
    <property type="match status" value="1"/>
</dbReference>
<feature type="repeat" description="TPR" evidence="1">
    <location>
        <begin position="119"/>
        <end position="152"/>
    </location>
</feature>
<dbReference type="InterPro" id="IPR000792">
    <property type="entry name" value="Tscrpt_reg_LuxR_C"/>
</dbReference>
<dbReference type="SUPFAM" id="SSF48452">
    <property type="entry name" value="TPR-like"/>
    <property type="match status" value="2"/>
</dbReference>
<proteinExistence type="predicted"/>
<evidence type="ECO:0000313" key="6">
    <source>
        <dbReference type="Proteomes" id="UP001164653"/>
    </source>
</evidence>
<dbReference type="Pfam" id="PF13181">
    <property type="entry name" value="TPR_8"/>
    <property type="match status" value="1"/>
</dbReference>
<sequence>MKPYVYLLLFCSFVPHFVHSQRIDSLETQLKKSPVDTGKVNLLIDLAMEYWSSAPEKTIAYSNEALALSEKLDYTRGMARSYQSMGVYHWQKNNYPASLDFYTKSRDLYEKIGDKKGFASAISNTGIVYGEQGNYGQALENYTQAISIFREINDQSRVGSLLNSMGIIHKKQQNYDESLSFYKQAQEIWKKLGDLKSVGGAHINMAAIYNRQKKYALAQQNATEALIIFEGFKDLNGQIICRNDLGDISFQMGDYEKAQASYEKALDLNRTFKSKRLMVTSYNGLGNVYHKLKQNNNAIVHFQKAYVLADSLGLKPALQLASEGLSKVYGETGNYADAYRFQKLSSTLRDSLFNAENANKIANLRVHYESQKKEDEIKLLQKEKDLGYATRNTVAVTLAAVIILLALAFNRQKLKQTKDRELNHVQRQLAETEIRNRIEKEEQLTAELEFRNKALTTHTLNLIQKNGILEEIRSIVSTTLQNGKRDENSPLLSKLLNLIDYSFTQDKDWEEFKMYFEGVHKDFFLKLKKENPELSGGELRLCALIRLNLNLKEAAALLNISPDSVKTARHRLRKKLNLSEESSLSDYLMAV</sequence>
<feature type="repeat" description="TPR" evidence="1">
    <location>
        <begin position="239"/>
        <end position="272"/>
    </location>
</feature>
<dbReference type="PANTHER" id="PTHR10098">
    <property type="entry name" value="RAPSYN-RELATED"/>
    <property type="match status" value="1"/>
</dbReference>
<feature type="domain" description="HTH luxR-type" evidence="4">
    <location>
        <begin position="531"/>
        <end position="588"/>
    </location>
</feature>
<keyword evidence="3" id="KW-1133">Transmembrane helix</keyword>
<dbReference type="InterPro" id="IPR036388">
    <property type="entry name" value="WH-like_DNA-bd_sf"/>
</dbReference>
<keyword evidence="1" id="KW-0802">TPR repeat</keyword>
<evidence type="ECO:0000256" key="1">
    <source>
        <dbReference type="PROSITE-ProRule" id="PRU00339"/>
    </source>
</evidence>
<dbReference type="InterPro" id="IPR016032">
    <property type="entry name" value="Sig_transdc_resp-reg_C-effctor"/>
</dbReference>
<keyword evidence="2" id="KW-0175">Coiled coil</keyword>
<evidence type="ECO:0000256" key="3">
    <source>
        <dbReference type="SAM" id="Phobius"/>
    </source>
</evidence>
<reference evidence="5" key="1">
    <citation type="submission" date="2022-11" db="EMBL/GenBank/DDBJ databases">
        <title>Dyadobacter pollutisoli sp. nov., isolated from plastic dumped soil.</title>
        <authorList>
            <person name="Kim J.M."/>
            <person name="Kim K.R."/>
            <person name="Lee J.K."/>
            <person name="Hao L."/>
            <person name="Jeon C.O."/>
        </authorList>
    </citation>
    <scope>NUCLEOTIDE SEQUENCE</scope>
    <source>
        <strain evidence="5">U1</strain>
    </source>
</reference>
<dbReference type="PROSITE" id="PS50005">
    <property type="entry name" value="TPR"/>
    <property type="match status" value="3"/>
</dbReference>
<gene>
    <name evidence="5" type="ORF">ON006_09690</name>
</gene>
<dbReference type="GO" id="GO:0003677">
    <property type="term" value="F:DNA binding"/>
    <property type="evidence" value="ECO:0007669"/>
    <property type="project" value="InterPro"/>
</dbReference>
<protein>
    <submittedName>
        <fullName evidence="5">Tetratricopeptide repeat protein</fullName>
    </submittedName>
</protein>
<dbReference type="GO" id="GO:0006355">
    <property type="term" value="P:regulation of DNA-templated transcription"/>
    <property type="evidence" value="ECO:0007669"/>
    <property type="project" value="InterPro"/>
</dbReference>
<dbReference type="Pfam" id="PF13424">
    <property type="entry name" value="TPR_12"/>
    <property type="match status" value="1"/>
</dbReference>
<evidence type="ECO:0000259" key="4">
    <source>
        <dbReference type="SMART" id="SM00421"/>
    </source>
</evidence>
<dbReference type="RefSeq" id="WP_244824289.1">
    <property type="nucleotide sequence ID" value="NZ_CP112998.1"/>
</dbReference>
<organism evidence="5 6">
    <name type="scientific">Dyadobacter pollutisoli</name>
    <dbReference type="NCBI Taxonomy" id="2910158"/>
    <lineage>
        <taxon>Bacteria</taxon>
        <taxon>Pseudomonadati</taxon>
        <taxon>Bacteroidota</taxon>
        <taxon>Cytophagia</taxon>
        <taxon>Cytophagales</taxon>
        <taxon>Spirosomataceae</taxon>
        <taxon>Dyadobacter</taxon>
    </lineage>
</organism>
<feature type="repeat" description="TPR" evidence="1">
    <location>
        <begin position="279"/>
        <end position="312"/>
    </location>
</feature>
<dbReference type="Pfam" id="PF12862">
    <property type="entry name" value="ANAPC5"/>
    <property type="match status" value="1"/>
</dbReference>
<accession>A0A9E8NHM7</accession>
<keyword evidence="6" id="KW-1185">Reference proteome</keyword>
<feature type="transmembrane region" description="Helical" evidence="3">
    <location>
        <begin position="393"/>
        <end position="410"/>
    </location>
</feature>
<evidence type="ECO:0000256" key="2">
    <source>
        <dbReference type="SAM" id="Coils"/>
    </source>
</evidence>
<keyword evidence="3" id="KW-0812">Transmembrane</keyword>